<dbReference type="Proteomes" id="UP000235392">
    <property type="component" value="Unassembled WGS sequence"/>
</dbReference>
<accession>A0A2N5UAI6</accession>
<evidence type="ECO:0000313" key="3">
    <source>
        <dbReference type="Proteomes" id="UP000235392"/>
    </source>
</evidence>
<name>A0A2N5UAI6_9BASI</name>
<evidence type="ECO:0000256" key="1">
    <source>
        <dbReference type="SAM" id="MobiDB-lite"/>
    </source>
</evidence>
<organism evidence="2 3">
    <name type="scientific">Puccinia coronata f. sp. avenae</name>
    <dbReference type="NCBI Taxonomy" id="200324"/>
    <lineage>
        <taxon>Eukaryota</taxon>
        <taxon>Fungi</taxon>
        <taxon>Dikarya</taxon>
        <taxon>Basidiomycota</taxon>
        <taxon>Pucciniomycotina</taxon>
        <taxon>Pucciniomycetes</taxon>
        <taxon>Pucciniales</taxon>
        <taxon>Pucciniaceae</taxon>
        <taxon>Puccinia</taxon>
    </lineage>
</organism>
<dbReference type="PANTHER" id="PTHR31912">
    <property type="entry name" value="IP13529P"/>
    <property type="match status" value="1"/>
</dbReference>
<feature type="region of interest" description="Disordered" evidence="1">
    <location>
        <begin position="1"/>
        <end position="43"/>
    </location>
</feature>
<gene>
    <name evidence="2" type="ORF">PCASD_12946</name>
</gene>
<sequence length="522" mass="59539">MRKATIQGDSDQTLPHLNPLDDTSIDPRTESGENGNEVEDTEMDIHDQVENQEDLEEHLRMEELTRAKQLEDGLNQIANMSPADFFNQVETDHNLPNNEARDEWTDWLYDTLDHQEEGLGIDDKPQEADEKFTKAKETFTEANDIWYPFKNKMELVGILLIGHLRHIMSRSVYDSTRAVLLSLCHLPESILRCGGPASLFSTEKFESYNGVLRNSSSHSNKQAPAQDIAINFSNYQALRFLLSGGIIYDKEKKKASSCSPEILDLFKNNRTIQQSFGYNPDFVNPSTEFPFAKRTTSELADLPVPTSLANMFPQSSINQVAQLQLNRHEIIKKSYFVLIQSTHTSTEYVGYVQSVWKVDTQFFVHVYKMQKSPLIHSFYWMRGFCKTKELWAVNSKDIVTTLNLQHDCHHGQCKVTRTRSTTIERLETTIKTPEVLHQDNEFFILNSASLHAPEQHRRIADLPITPVSPKQWLSITQLGLSRWGVVQAPAAEARPPSPDTETPDETPAHTPAQTPERMHADM</sequence>
<dbReference type="EMBL" id="PGCI01000191">
    <property type="protein sequence ID" value="PLW34754.1"/>
    <property type="molecule type" value="Genomic_DNA"/>
</dbReference>
<comment type="caution">
    <text evidence="2">The sequence shown here is derived from an EMBL/GenBank/DDBJ whole genome shotgun (WGS) entry which is preliminary data.</text>
</comment>
<feature type="region of interest" description="Disordered" evidence="1">
    <location>
        <begin position="489"/>
        <end position="522"/>
    </location>
</feature>
<dbReference type="AlphaFoldDB" id="A0A2N5UAI6"/>
<protein>
    <submittedName>
        <fullName evidence="2">Uncharacterized protein</fullName>
    </submittedName>
</protein>
<evidence type="ECO:0000313" key="2">
    <source>
        <dbReference type="EMBL" id="PLW34754.1"/>
    </source>
</evidence>
<proteinExistence type="predicted"/>
<dbReference type="PANTHER" id="PTHR31912:SF34">
    <property type="entry name" value="NOTOCHORD-RELATED PROTEIN"/>
    <property type="match status" value="1"/>
</dbReference>
<reference evidence="2 3" key="1">
    <citation type="submission" date="2017-11" db="EMBL/GenBank/DDBJ databases">
        <title>De novo assembly and phasing of dikaryotic genomes from two isolates of Puccinia coronata f. sp. avenae, the causal agent of oat crown rust.</title>
        <authorList>
            <person name="Miller M.E."/>
            <person name="Zhang Y."/>
            <person name="Omidvar V."/>
            <person name="Sperschneider J."/>
            <person name="Schwessinger B."/>
            <person name="Raley C."/>
            <person name="Palmer J.M."/>
            <person name="Garnica D."/>
            <person name="Upadhyaya N."/>
            <person name="Rathjen J."/>
            <person name="Taylor J.M."/>
            <person name="Park R.F."/>
            <person name="Dodds P.N."/>
            <person name="Hirsch C.D."/>
            <person name="Kianian S.F."/>
            <person name="Figueroa M."/>
        </authorList>
    </citation>
    <scope>NUCLEOTIDE SEQUENCE [LARGE SCALE GENOMIC DNA]</scope>
    <source>
        <strain evidence="2">12SD80</strain>
    </source>
</reference>